<sequence>MLGFTIRSEVIVNVLSHAEATLDNPNPMFQDMGEYQVQSTQQNFRDSKAPDGSKWLPNSEITYMSILGSQHENKDGTLNKKGINRVQSKKPLVGSGLLRDQIHYQISGDLLLVGSNLEYAAVQQFGATIKPKNKKTLSWKIGGVSVFAQKVVIPARAYLGISIQDETELQNIVADHILS</sequence>
<dbReference type="RefSeq" id="WP_120371432.1">
    <property type="nucleotide sequence ID" value="NZ_RAXU01000036.1"/>
</dbReference>
<organism evidence="1 2">
    <name type="scientific">Acinetobacter guerrae</name>
    <dbReference type="NCBI Taxonomy" id="1843371"/>
    <lineage>
        <taxon>Bacteria</taxon>
        <taxon>Pseudomonadati</taxon>
        <taxon>Pseudomonadota</taxon>
        <taxon>Gammaproteobacteria</taxon>
        <taxon>Moraxellales</taxon>
        <taxon>Moraxellaceae</taxon>
        <taxon>Acinetobacter</taxon>
    </lineage>
</organism>
<evidence type="ECO:0000313" key="1">
    <source>
        <dbReference type="EMBL" id="RKG30291.1"/>
    </source>
</evidence>
<protein>
    <recommendedName>
        <fullName evidence="3">Phage virion morphogenesis protein</fullName>
    </recommendedName>
</protein>
<accession>A0A3A8EN58</accession>
<dbReference type="Pfam" id="PF05069">
    <property type="entry name" value="Phage_tail_S"/>
    <property type="match status" value="1"/>
</dbReference>
<dbReference type="InterPro" id="IPR006522">
    <property type="entry name" value="Phage_virion_morphogenesis"/>
</dbReference>
<reference evidence="1 2" key="1">
    <citation type="submission" date="2018-09" db="EMBL/GenBank/DDBJ databases">
        <title>The draft genome of Acinetobacter spp. strains.</title>
        <authorList>
            <person name="Qin J."/>
            <person name="Feng Y."/>
            <person name="Zong Z."/>
        </authorList>
    </citation>
    <scope>NUCLEOTIDE SEQUENCE [LARGE SCALE GENOMIC DNA]</scope>
    <source>
        <strain evidence="1 2">WCHAc060096</strain>
    </source>
</reference>
<gene>
    <name evidence="1" type="ORF">D7V21_16240</name>
</gene>
<dbReference type="AlphaFoldDB" id="A0A3A8EN58"/>
<proteinExistence type="predicted"/>
<dbReference type="EMBL" id="RAXU01000036">
    <property type="protein sequence ID" value="RKG30291.1"/>
    <property type="molecule type" value="Genomic_DNA"/>
</dbReference>
<name>A0A3A8EN58_9GAMM</name>
<dbReference type="Proteomes" id="UP000269001">
    <property type="component" value="Unassembled WGS sequence"/>
</dbReference>
<comment type="caution">
    <text evidence="1">The sequence shown here is derived from an EMBL/GenBank/DDBJ whole genome shotgun (WGS) entry which is preliminary data.</text>
</comment>
<keyword evidence="2" id="KW-1185">Reference proteome</keyword>
<evidence type="ECO:0000313" key="2">
    <source>
        <dbReference type="Proteomes" id="UP000269001"/>
    </source>
</evidence>
<evidence type="ECO:0008006" key="3">
    <source>
        <dbReference type="Google" id="ProtNLM"/>
    </source>
</evidence>